<proteinExistence type="predicted"/>
<feature type="transmembrane region" description="Helical" evidence="1">
    <location>
        <begin position="86"/>
        <end position="103"/>
    </location>
</feature>
<evidence type="ECO:0000313" key="3">
    <source>
        <dbReference type="Proteomes" id="UP000239210"/>
    </source>
</evidence>
<feature type="transmembrane region" description="Helical" evidence="1">
    <location>
        <begin position="23"/>
        <end position="46"/>
    </location>
</feature>
<gene>
    <name evidence="2" type="ORF">LY71_115123</name>
</gene>
<feature type="transmembrane region" description="Helical" evidence="1">
    <location>
        <begin position="58"/>
        <end position="80"/>
    </location>
</feature>
<sequence length="117" mass="11982">MATGLGFLLGAYALTYSLTLFTAATVAGFYAVFGAVYLGIAVLCTWGGVRALTSRGGLMLTIGSALIACLGALGLVLALFSGVFSLWTALLVLVGVTIVVLLGRPSSRAFLARHSTH</sequence>
<protein>
    <submittedName>
        <fullName evidence="2">Uncharacterized protein</fullName>
    </submittedName>
</protein>
<comment type="caution">
    <text evidence="2">The sequence shown here is derived from an EMBL/GenBank/DDBJ whole genome shotgun (WGS) entry which is preliminary data.</text>
</comment>
<organism evidence="2 3">
    <name type="scientific">Geodermatophilus tzadiensis</name>
    <dbReference type="NCBI Taxonomy" id="1137988"/>
    <lineage>
        <taxon>Bacteria</taxon>
        <taxon>Bacillati</taxon>
        <taxon>Actinomycetota</taxon>
        <taxon>Actinomycetes</taxon>
        <taxon>Geodermatophilales</taxon>
        <taxon>Geodermatophilaceae</taxon>
        <taxon>Geodermatophilus</taxon>
    </lineage>
</organism>
<dbReference type="OrthoDB" id="9904028at2"/>
<dbReference type="RefSeq" id="WP_106280242.1">
    <property type="nucleotide sequence ID" value="NZ_PVTG01000015.1"/>
</dbReference>
<dbReference type="AlphaFoldDB" id="A0A2T0TJD4"/>
<keyword evidence="3" id="KW-1185">Reference proteome</keyword>
<accession>A0A2T0TJD4</accession>
<keyword evidence="1" id="KW-0812">Transmembrane</keyword>
<dbReference type="Proteomes" id="UP000239210">
    <property type="component" value="Unassembled WGS sequence"/>
</dbReference>
<keyword evidence="1" id="KW-1133">Transmembrane helix</keyword>
<evidence type="ECO:0000256" key="1">
    <source>
        <dbReference type="SAM" id="Phobius"/>
    </source>
</evidence>
<evidence type="ECO:0000313" key="2">
    <source>
        <dbReference type="EMBL" id="PRY45725.1"/>
    </source>
</evidence>
<keyword evidence="1" id="KW-0472">Membrane</keyword>
<dbReference type="EMBL" id="PVTG01000015">
    <property type="protein sequence ID" value="PRY45725.1"/>
    <property type="molecule type" value="Genomic_DNA"/>
</dbReference>
<name>A0A2T0TJD4_9ACTN</name>
<reference evidence="2 3" key="1">
    <citation type="submission" date="2018-03" db="EMBL/GenBank/DDBJ databases">
        <title>Genomic Encyclopedia of Archaeal and Bacterial Type Strains, Phase II (KMG-II): from individual species to whole genera.</title>
        <authorList>
            <person name="Goeker M."/>
        </authorList>
    </citation>
    <scope>NUCLEOTIDE SEQUENCE [LARGE SCALE GENOMIC DNA]</scope>
    <source>
        <strain evidence="2 3">DSM 45416</strain>
    </source>
</reference>